<dbReference type="EMBL" id="CP001643">
    <property type="protein sequence ID" value="ACU85008.1"/>
    <property type="molecule type" value="Genomic_DNA"/>
</dbReference>
<dbReference type="OrthoDB" id="4790111at2"/>
<keyword evidence="2" id="KW-1133">Transmembrane helix</keyword>
<keyword evidence="4" id="KW-1185">Reference proteome</keyword>
<dbReference type="HOGENOM" id="CLU_628022_0_0_11"/>
<dbReference type="STRING" id="446465.Bfae_11620"/>
<organism evidence="3 4">
    <name type="scientific">Brachybacterium faecium (strain ATCC 43885 / DSM 4810 / JCM 11609 / LMG 19847 / NBRC 14762 / NCIMB 9860 / 6-10)</name>
    <dbReference type="NCBI Taxonomy" id="446465"/>
    <lineage>
        <taxon>Bacteria</taxon>
        <taxon>Bacillati</taxon>
        <taxon>Actinomycetota</taxon>
        <taxon>Actinomycetes</taxon>
        <taxon>Micrococcales</taxon>
        <taxon>Dermabacteraceae</taxon>
        <taxon>Brachybacterium</taxon>
    </lineage>
</organism>
<accession>C7MBQ1</accession>
<dbReference type="AlphaFoldDB" id="C7MBQ1"/>
<evidence type="ECO:0000313" key="3">
    <source>
        <dbReference type="EMBL" id="ACU85008.1"/>
    </source>
</evidence>
<evidence type="ECO:0000256" key="1">
    <source>
        <dbReference type="SAM" id="MobiDB-lite"/>
    </source>
</evidence>
<dbReference type="Proteomes" id="UP000001919">
    <property type="component" value="Chromosome"/>
</dbReference>
<gene>
    <name evidence="3" type="ordered locus">Bfae_11620</name>
</gene>
<keyword evidence="2" id="KW-0812">Transmembrane</keyword>
<proteinExistence type="predicted"/>
<dbReference type="KEGG" id="bfa:Bfae_11620"/>
<dbReference type="PATRIC" id="fig|446465.5.peg.1163"/>
<dbReference type="eggNOG" id="COG2304">
    <property type="taxonomic scope" value="Bacteria"/>
</dbReference>
<evidence type="ECO:0000256" key="2">
    <source>
        <dbReference type="SAM" id="Phobius"/>
    </source>
</evidence>
<feature type="transmembrane region" description="Helical" evidence="2">
    <location>
        <begin position="408"/>
        <end position="432"/>
    </location>
</feature>
<protein>
    <submittedName>
        <fullName evidence="3">Uncharacterized protein</fullName>
    </submittedName>
</protein>
<sequence>MTPARRAATVPLALLAVFALLMGTALCVPARAEPGEELPDVPEHAYQATGPEVVGAGSQAQAPLLEPGIHRDSYALGAVEEEGAERSGTTKYYRVAVGNGQRVHAAATIAAPPHPDGLPAETGALGLTVSFLTAGGDACRATEDKDAGQRQDGDGPITTSAVSEVMGWDGCPGEELFLSIRRTGTTLADTPLPVEIQIAIEPAGVGGGAPSVTEEIEDEGATPVPPADDEPLAAGRSFATAPELEPGSYVLELVPGEASLVRIGVQEGQRLRWRVEETSQPEGAGELALRVFNPAREQVTVGGGSWLMTSDDRVAGGAMTAPVDLGNRSSELRSVASAWLPGTHTVSLQRLQRDADADPAGNEPVTVVLTLEVEGAASGGGAVLELGETTLERGPLAGLGIEASWGRLGMYAGAAALTVLSLLCALAGVLVLRLRR</sequence>
<name>C7MBQ1_BRAFD</name>
<reference evidence="3 4" key="1">
    <citation type="journal article" date="2009" name="Stand. Genomic Sci.">
        <title>Complete genome sequence of Brachybacterium faecium type strain (Schefferle 6-10).</title>
        <authorList>
            <person name="Lapidus A."/>
            <person name="Pukall R."/>
            <person name="Labuttii K."/>
            <person name="Copeland A."/>
            <person name="Del Rio T.G."/>
            <person name="Nolan M."/>
            <person name="Chen F."/>
            <person name="Lucas S."/>
            <person name="Tice H."/>
            <person name="Cheng J.F."/>
            <person name="Bruce D."/>
            <person name="Goodwin L."/>
            <person name="Pitluck S."/>
            <person name="Rohde M."/>
            <person name="Goker M."/>
            <person name="Pati A."/>
            <person name="Ivanova N."/>
            <person name="Mavrommatis K."/>
            <person name="Chen A."/>
            <person name="Palaniappan K."/>
            <person name="D'haeseleer P."/>
            <person name="Chain P."/>
            <person name="Bristow J."/>
            <person name="Eisen J.A."/>
            <person name="Markowitz V."/>
            <person name="Hugenholtz P."/>
            <person name="Kyrpides N.C."/>
            <person name="Klenk H.P."/>
        </authorList>
    </citation>
    <scope>NUCLEOTIDE SEQUENCE [LARGE SCALE GENOMIC DNA]</scope>
    <source>
        <strain evidence="4">ATCC 43885 / DSM 4810 / JCM 11609 / LMG 19847 / NBRC 14762 / NCIMB 9860 / 6-10</strain>
    </source>
</reference>
<evidence type="ECO:0000313" key="4">
    <source>
        <dbReference type="Proteomes" id="UP000001919"/>
    </source>
</evidence>
<feature type="region of interest" description="Disordered" evidence="1">
    <location>
        <begin position="205"/>
        <end position="233"/>
    </location>
</feature>
<keyword evidence="2" id="KW-0472">Membrane</keyword>